<dbReference type="Proteomes" id="UP001597460">
    <property type="component" value="Unassembled WGS sequence"/>
</dbReference>
<gene>
    <name evidence="1" type="ORF">ACFSVN_09590</name>
</gene>
<dbReference type="EMBL" id="JBHULI010000024">
    <property type="protein sequence ID" value="MFD2532696.1"/>
    <property type="molecule type" value="Genomic_DNA"/>
</dbReference>
<name>A0ABW5JKW8_9BACT</name>
<evidence type="ECO:0000313" key="2">
    <source>
        <dbReference type="Proteomes" id="UP001597460"/>
    </source>
</evidence>
<keyword evidence="2" id="KW-1185">Reference proteome</keyword>
<comment type="caution">
    <text evidence="1">The sequence shown here is derived from an EMBL/GenBank/DDBJ whole genome shotgun (WGS) entry which is preliminary data.</text>
</comment>
<reference evidence="2" key="1">
    <citation type="journal article" date="2019" name="Int. J. Syst. Evol. Microbiol.">
        <title>The Global Catalogue of Microorganisms (GCM) 10K type strain sequencing project: providing services to taxonomists for standard genome sequencing and annotation.</title>
        <authorList>
            <consortium name="The Broad Institute Genomics Platform"/>
            <consortium name="The Broad Institute Genome Sequencing Center for Infectious Disease"/>
            <person name="Wu L."/>
            <person name="Ma J."/>
        </authorList>
    </citation>
    <scope>NUCLEOTIDE SEQUENCE [LARGE SCALE GENOMIC DNA]</scope>
    <source>
        <strain evidence="2">KCTC 52042</strain>
    </source>
</reference>
<organism evidence="1 2">
    <name type="scientific">Gracilimonas halophila</name>
    <dbReference type="NCBI Taxonomy" id="1834464"/>
    <lineage>
        <taxon>Bacteria</taxon>
        <taxon>Pseudomonadati</taxon>
        <taxon>Balneolota</taxon>
        <taxon>Balneolia</taxon>
        <taxon>Balneolales</taxon>
        <taxon>Balneolaceae</taxon>
        <taxon>Gracilimonas</taxon>
    </lineage>
</organism>
<proteinExistence type="predicted"/>
<dbReference type="RefSeq" id="WP_390301581.1">
    <property type="nucleotide sequence ID" value="NZ_JBHULI010000024.1"/>
</dbReference>
<accession>A0ABW5JKW8</accession>
<sequence>MRNRFSFTVLFIFSIFGNDLLAQETTPVVSGKNVTDGIQIYE</sequence>
<protein>
    <submittedName>
        <fullName evidence="1">Uncharacterized protein</fullName>
    </submittedName>
</protein>
<evidence type="ECO:0000313" key="1">
    <source>
        <dbReference type="EMBL" id="MFD2532696.1"/>
    </source>
</evidence>